<dbReference type="EMBL" id="CP001661">
    <property type="protein sequence ID" value="ACT18214.1"/>
    <property type="molecule type" value="Genomic_DNA"/>
</dbReference>
<name>C6E9B9_GEOSM</name>
<evidence type="ECO:0000259" key="4">
    <source>
        <dbReference type="PROSITE" id="PS50862"/>
    </source>
</evidence>
<dbReference type="STRING" id="443144.GM21_2162"/>
<keyword evidence="2" id="KW-0547">Nucleotide-binding</keyword>
<dbReference type="InterPro" id="IPR045864">
    <property type="entry name" value="aa-tRNA-synth_II/BPL/LPL"/>
</dbReference>
<dbReference type="KEGG" id="gem:GM21_2162"/>
<dbReference type="SUPFAM" id="SSF55681">
    <property type="entry name" value="Class II aaRS and biotin synthetases"/>
    <property type="match status" value="1"/>
</dbReference>
<gene>
    <name evidence="5" type="ordered locus">GM21_2162</name>
</gene>
<feature type="domain" description="Aminoacyl-transfer RNA synthetases class-II family profile" evidence="4">
    <location>
        <begin position="19"/>
        <end position="302"/>
    </location>
</feature>
<protein>
    <submittedName>
        <fullName evidence="5">tRNA synthetase class II (D K and N)</fullName>
    </submittedName>
</protein>
<organism evidence="5">
    <name type="scientific">Geobacter sp. (strain M21)</name>
    <dbReference type="NCBI Taxonomy" id="443144"/>
    <lineage>
        <taxon>Bacteria</taxon>
        <taxon>Pseudomonadati</taxon>
        <taxon>Thermodesulfobacteriota</taxon>
        <taxon>Desulfuromonadia</taxon>
        <taxon>Geobacterales</taxon>
        <taxon>Geobacteraceae</taxon>
        <taxon>Geobacter</taxon>
    </lineage>
</organism>
<evidence type="ECO:0000256" key="1">
    <source>
        <dbReference type="ARBA" id="ARBA00022598"/>
    </source>
</evidence>
<dbReference type="GO" id="GO:0006430">
    <property type="term" value="P:lysyl-tRNA aminoacylation"/>
    <property type="evidence" value="ECO:0007669"/>
    <property type="project" value="InterPro"/>
</dbReference>
<sequence>MGSWPLARRRQALVERGAIFSRIREFFQEKGYLEVETPFRIPAPAPEAQIDAIPASGWFLQTSPELCMKRMLSAGYPRIFQICRCWRDGERGARHLSEFTMLEWYRSEADYLVLMEETEALVQHAAATAATGSIGYRGYRIELSGKWERITVADAFLRYAGTSMWQALADGTFDEVMVERIEPNLGLARPTFIYDYPASCSALARLKPSDPTVAERFELYIGGLEIANAFSELIDPVEQRARFVAEAAERAAQGKTGYPMPEKFLASLDEMPEAAGIALGLDRLVMVLLDAETIDDVVAFTTEEL</sequence>
<dbReference type="InterPro" id="IPR004525">
    <property type="entry name" value="EpmA"/>
</dbReference>
<dbReference type="GO" id="GO:0005829">
    <property type="term" value="C:cytosol"/>
    <property type="evidence" value="ECO:0007669"/>
    <property type="project" value="TreeGrafter"/>
</dbReference>
<evidence type="ECO:0000256" key="2">
    <source>
        <dbReference type="ARBA" id="ARBA00022741"/>
    </source>
</evidence>
<dbReference type="AlphaFoldDB" id="C6E9B9"/>
<dbReference type="PANTHER" id="PTHR42918:SF6">
    <property type="entry name" value="ELONGATION FACTOR P--(R)-BETA-LYSINE LIGASE"/>
    <property type="match status" value="1"/>
</dbReference>
<dbReference type="InterPro" id="IPR004364">
    <property type="entry name" value="Aa-tRNA-synt_II"/>
</dbReference>
<dbReference type="GO" id="GO:0000049">
    <property type="term" value="F:tRNA binding"/>
    <property type="evidence" value="ECO:0007669"/>
    <property type="project" value="TreeGrafter"/>
</dbReference>
<dbReference type="GO" id="GO:0004824">
    <property type="term" value="F:lysine-tRNA ligase activity"/>
    <property type="evidence" value="ECO:0007669"/>
    <property type="project" value="InterPro"/>
</dbReference>
<dbReference type="GO" id="GO:0005524">
    <property type="term" value="F:ATP binding"/>
    <property type="evidence" value="ECO:0007669"/>
    <property type="project" value="UniProtKB-KW"/>
</dbReference>
<keyword evidence="3" id="KW-0067">ATP-binding</keyword>
<evidence type="ECO:0000256" key="3">
    <source>
        <dbReference type="ARBA" id="ARBA00022840"/>
    </source>
</evidence>
<proteinExistence type="predicted"/>
<dbReference type="PANTHER" id="PTHR42918">
    <property type="entry name" value="LYSYL-TRNA SYNTHETASE"/>
    <property type="match status" value="1"/>
</dbReference>
<dbReference type="PROSITE" id="PS50862">
    <property type="entry name" value="AA_TRNA_LIGASE_II"/>
    <property type="match status" value="1"/>
</dbReference>
<dbReference type="eggNOG" id="COG2269">
    <property type="taxonomic scope" value="Bacteria"/>
</dbReference>
<dbReference type="Pfam" id="PF00152">
    <property type="entry name" value="tRNA-synt_2"/>
    <property type="match status" value="1"/>
</dbReference>
<dbReference type="Gene3D" id="3.30.930.10">
    <property type="entry name" value="Bira Bifunctional Protein, Domain 2"/>
    <property type="match status" value="1"/>
</dbReference>
<reference evidence="5" key="1">
    <citation type="submission" date="2009-07" db="EMBL/GenBank/DDBJ databases">
        <title>Complete sequence of Geobacter sp. M21.</title>
        <authorList>
            <consortium name="US DOE Joint Genome Institute"/>
            <person name="Lucas S."/>
            <person name="Copeland A."/>
            <person name="Lapidus A."/>
            <person name="Glavina del Rio T."/>
            <person name="Dalin E."/>
            <person name="Tice H."/>
            <person name="Bruce D."/>
            <person name="Goodwin L."/>
            <person name="Pitluck S."/>
            <person name="Saunders E."/>
            <person name="Brettin T."/>
            <person name="Detter J.C."/>
            <person name="Han C."/>
            <person name="Larimer F."/>
            <person name="Land M."/>
            <person name="Hauser L."/>
            <person name="Kyrpides N."/>
            <person name="Ovchinnikova G."/>
            <person name="Lovley D."/>
        </authorList>
    </citation>
    <scope>NUCLEOTIDE SEQUENCE [LARGE SCALE GENOMIC DNA]</scope>
    <source>
        <strain evidence="5">M21</strain>
    </source>
</reference>
<evidence type="ECO:0000313" key="5">
    <source>
        <dbReference type="EMBL" id="ACT18214.1"/>
    </source>
</evidence>
<accession>C6E9B9</accession>
<dbReference type="HOGENOM" id="CLU_008255_1_0_7"/>
<dbReference type="NCBIfam" id="TIGR00462">
    <property type="entry name" value="genX"/>
    <property type="match status" value="1"/>
</dbReference>
<keyword evidence="5" id="KW-0030">Aminoacyl-tRNA synthetase</keyword>
<keyword evidence="1" id="KW-0436">Ligase</keyword>
<dbReference type="OrthoDB" id="9802326at2"/>
<dbReference type="InterPro" id="IPR006195">
    <property type="entry name" value="aa-tRNA-synth_II"/>
</dbReference>